<accession>A0A9N9CMS7</accession>
<reference evidence="2" key="1">
    <citation type="submission" date="2021-06" db="EMBL/GenBank/DDBJ databases">
        <authorList>
            <person name="Kallberg Y."/>
            <person name="Tangrot J."/>
            <person name="Rosling A."/>
        </authorList>
    </citation>
    <scope>NUCLEOTIDE SEQUENCE</scope>
    <source>
        <strain evidence="2">FL966</strain>
    </source>
</reference>
<dbReference type="Proteomes" id="UP000789759">
    <property type="component" value="Unassembled WGS sequence"/>
</dbReference>
<feature type="non-terminal residue" evidence="2">
    <location>
        <position position="1"/>
    </location>
</feature>
<protein>
    <submittedName>
        <fullName evidence="2">424_t:CDS:1</fullName>
    </submittedName>
</protein>
<evidence type="ECO:0000313" key="2">
    <source>
        <dbReference type="EMBL" id="CAG8604589.1"/>
    </source>
</evidence>
<evidence type="ECO:0000256" key="1">
    <source>
        <dbReference type="SAM" id="MobiDB-lite"/>
    </source>
</evidence>
<organism evidence="2 3">
    <name type="scientific">Cetraspora pellucida</name>
    <dbReference type="NCBI Taxonomy" id="1433469"/>
    <lineage>
        <taxon>Eukaryota</taxon>
        <taxon>Fungi</taxon>
        <taxon>Fungi incertae sedis</taxon>
        <taxon>Mucoromycota</taxon>
        <taxon>Glomeromycotina</taxon>
        <taxon>Glomeromycetes</taxon>
        <taxon>Diversisporales</taxon>
        <taxon>Gigasporaceae</taxon>
        <taxon>Cetraspora</taxon>
    </lineage>
</organism>
<dbReference type="EMBL" id="CAJVQA010004705">
    <property type="protein sequence ID" value="CAG8604589.1"/>
    <property type="molecule type" value="Genomic_DNA"/>
</dbReference>
<name>A0A9N9CMS7_9GLOM</name>
<dbReference type="AlphaFoldDB" id="A0A9N9CMS7"/>
<evidence type="ECO:0000313" key="3">
    <source>
        <dbReference type="Proteomes" id="UP000789759"/>
    </source>
</evidence>
<comment type="caution">
    <text evidence="2">The sequence shown here is derived from an EMBL/GenBank/DDBJ whole genome shotgun (WGS) entry which is preliminary data.</text>
</comment>
<sequence>QEIIAEMIKTNTINIPEQTEMNQFFNDNNQTNYSTDNELE</sequence>
<keyword evidence="3" id="KW-1185">Reference proteome</keyword>
<gene>
    <name evidence="2" type="ORF">CPELLU_LOCUS7157</name>
</gene>
<proteinExistence type="predicted"/>
<feature type="region of interest" description="Disordered" evidence="1">
    <location>
        <begin position="21"/>
        <end position="40"/>
    </location>
</feature>
<dbReference type="OrthoDB" id="2423436at2759"/>